<dbReference type="Proteomes" id="UP001292182">
    <property type="component" value="Unassembled WGS sequence"/>
</dbReference>
<feature type="transmembrane region" description="Helical" evidence="8">
    <location>
        <begin position="255"/>
        <end position="280"/>
    </location>
</feature>
<reference evidence="10" key="1">
    <citation type="submission" date="2023-07" db="EMBL/GenBank/DDBJ databases">
        <title>Whole genome sequence analysis of rice epiphytic Sphingomonas sanguinis OsEp_Plm_15B2.</title>
        <authorList>
            <person name="Sahu K.P."/>
            <person name="Asharani P."/>
            <person name="Reddy B."/>
            <person name="Kumar A."/>
        </authorList>
    </citation>
    <scope>NUCLEOTIDE SEQUENCE [LARGE SCALE GENOMIC DNA]</scope>
    <source>
        <strain evidence="10">OsEp_Plm_15B2</strain>
    </source>
</reference>
<dbReference type="EMBL" id="JAOBTW010000006">
    <property type="protein sequence ID" value="MDZ7281491.1"/>
    <property type="molecule type" value="Genomic_DNA"/>
</dbReference>
<feature type="transmembrane region" description="Helical" evidence="8">
    <location>
        <begin position="183"/>
        <end position="200"/>
    </location>
</feature>
<name>A0ABU5LNJ1_9SPHN</name>
<evidence type="ECO:0000256" key="1">
    <source>
        <dbReference type="ARBA" id="ARBA00004651"/>
    </source>
</evidence>
<evidence type="ECO:0000256" key="7">
    <source>
        <dbReference type="ARBA" id="ARBA00023136"/>
    </source>
</evidence>
<organism evidence="9 10">
    <name type="scientific">Sphingomonas sanguinis</name>
    <dbReference type="NCBI Taxonomy" id="33051"/>
    <lineage>
        <taxon>Bacteria</taxon>
        <taxon>Pseudomonadati</taxon>
        <taxon>Pseudomonadota</taxon>
        <taxon>Alphaproteobacteria</taxon>
        <taxon>Sphingomonadales</taxon>
        <taxon>Sphingomonadaceae</taxon>
        <taxon>Sphingomonas</taxon>
    </lineage>
</organism>
<evidence type="ECO:0000256" key="2">
    <source>
        <dbReference type="ARBA" id="ARBA00022475"/>
    </source>
</evidence>
<evidence type="ECO:0000256" key="6">
    <source>
        <dbReference type="ARBA" id="ARBA00022989"/>
    </source>
</evidence>
<accession>A0ABU5LNJ1</accession>
<keyword evidence="4" id="KW-0808">Transferase</keyword>
<feature type="transmembrane region" description="Helical" evidence="8">
    <location>
        <begin position="207"/>
        <end position="226"/>
    </location>
</feature>
<keyword evidence="3" id="KW-0328">Glycosyltransferase</keyword>
<keyword evidence="7 8" id="KW-0472">Membrane</keyword>
<dbReference type="PANTHER" id="PTHR33908">
    <property type="entry name" value="MANNOSYLTRANSFERASE YKCB-RELATED"/>
    <property type="match status" value="1"/>
</dbReference>
<evidence type="ECO:0000256" key="3">
    <source>
        <dbReference type="ARBA" id="ARBA00022676"/>
    </source>
</evidence>
<keyword evidence="10" id="KW-1185">Reference proteome</keyword>
<feature type="transmembrane region" description="Helical" evidence="8">
    <location>
        <begin position="386"/>
        <end position="404"/>
    </location>
</feature>
<dbReference type="PANTHER" id="PTHR33908:SF11">
    <property type="entry name" value="MEMBRANE PROTEIN"/>
    <property type="match status" value="1"/>
</dbReference>
<feature type="transmembrane region" description="Helical" evidence="8">
    <location>
        <begin position="129"/>
        <end position="148"/>
    </location>
</feature>
<comment type="subcellular location">
    <subcellularLocation>
        <location evidence="1">Cell membrane</location>
        <topology evidence="1">Multi-pass membrane protein</topology>
    </subcellularLocation>
</comment>
<dbReference type="RefSeq" id="WP_257575607.1">
    <property type="nucleotide sequence ID" value="NZ_CP079203.1"/>
</dbReference>
<keyword evidence="6 8" id="KW-1133">Transmembrane helix</keyword>
<evidence type="ECO:0000313" key="9">
    <source>
        <dbReference type="EMBL" id="MDZ7281491.1"/>
    </source>
</evidence>
<keyword evidence="2" id="KW-1003">Cell membrane</keyword>
<comment type="caution">
    <text evidence="9">The sequence shown here is derived from an EMBL/GenBank/DDBJ whole genome shotgun (WGS) entry which is preliminary data.</text>
</comment>
<evidence type="ECO:0000256" key="8">
    <source>
        <dbReference type="SAM" id="Phobius"/>
    </source>
</evidence>
<evidence type="ECO:0000256" key="5">
    <source>
        <dbReference type="ARBA" id="ARBA00022692"/>
    </source>
</evidence>
<feature type="transmembrane region" description="Helical" evidence="8">
    <location>
        <begin position="232"/>
        <end position="248"/>
    </location>
</feature>
<dbReference type="InterPro" id="IPR050297">
    <property type="entry name" value="LipidA_mod_glycosyltrf_83"/>
</dbReference>
<keyword evidence="5 8" id="KW-0812">Transmembrane</keyword>
<feature type="transmembrane region" description="Helical" evidence="8">
    <location>
        <begin position="155"/>
        <end position="171"/>
    </location>
</feature>
<evidence type="ECO:0000256" key="4">
    <source>
        <dbReference type="ARBA" id="ARBA00022679"/>
    </source>
</evidence>
<feature type="transmembrane region" description="Helical" evidence="8">
    <location>
        <begin position="343"/>
        <end position="366"/>
    </location>
</feature>
<gene>
    <name evidence="9" type="ORF">N4G62_05550</name>
</gene>
<evidence type="ECO:0000313" key="10">
    <source>
        <dbReference type="Proteomes" id="UP001292182"/>
    </source>
</evidence>
<proteinExistence type="predicted"/>
<sequence length="537" mass="58145">MSIFFAEAPSSMTWAGRTGPVVLPVTHPPNWFVMTEMTPARPAYSMPSGLRLRPNRPIGAALVLLVFAVLTRMRDFGNPVAHVDEQYYLLVGDRILHGARLYIDLWDRKPPGLFLLFAGFRLLPGDGFLAYQLIGTACAAATGWLIWLAARRMGLGFQAGLAAGAAYILWLPLLSGGSGQSPVFYNLAMTAAAVLTLELPRLAERRAVGAIVVSGAVACLLAGIAIQIKYTPLVEGAFFGLAHFWYLWRARPSVVVVLLAALAWIALGLLPTALVMLYFWQGDAAAFDAFWFANFTSITLRRGYPAAKIIGRLAGIGGQLLPLVACAVYAWRKGPRHPALTLTRIWLGFALIAFAMIGAFFDHYALPLVAPLALAAAPAFALRRRAVVAVFVIGAGLFVFHSATNDPSEGDGIRRMARVMAAVDGRECPYVFAGDSSLYHLSGGCIPTAYAFPSSLAYEAERGAIGIDEAAEVARILARRPPAIVTMDDPFSPWNAATQAQVAKALAVDYRPVMKIPREERHELLYVRRDLPVPPAE</sequence>
<feature type="transmembrane region" description="Helical" evidence="8">
    <location>
        <begin position="309"/>
        <end position="331"/>
    </location>
</feature>
<protein>
    <submittedName>
        <fullName evidence="9">Glycosyltransferase family 39 protein</fullName>
    </submittedName>
</protein>